<dbReference type="EC" id="4.6.1.24" evidence="2"/>
<evidence type="ECO:0000256" key="8">
    <source>
        <dbReference type="ARBA" id="ARBA00034015"/>
    </source>
</evidence>
<dbReference type="Pfam" id="PF00545">
    <property type="entry name" value="Ribonuclease"/>
    <property type="match status" value="1"/>
</dbReference>
<evidence type="ECO:0000256" key="4">
    <source>
        <dbReference type="ARBA" id="ARBA00022759"/>
    </source>
</evidence>
<evidence type="ECO:0000256" key="1">
    <source>
        <dbReference type="ARBA" id="ARBA00009006"/>
    </source>
</evidence>
<dbReference type="InterPro" id="IPR016191">
    <property type="entry name" value="Ribonuclease/ribotoxin"/>
</dbReference>
<dbReference type="Gene3D" id="3.10.450.30">
    <property type="entry name" value="Microbial ribonucleases"/>
    <property type="match status" value="1"/>
</dbReference>
<dbReference type="EMBL" id="JAPEUR010000113">
    <property type="protein sequence ID" value="KAJ4320114.1"/>
    <property type="molecule type" value="Genomic_DNA"/>
</dbReference>
<keyword evidence="3" id="KW-0540">Nuclease</keyword>
<keyword evidence="4" id="KW-0255">Endonuclease</keyword>
<organism evidence="10 11">
    <name type="scientific">Fusarium piperis</name>
    <dbReference type="NCBI Taxonomy" id="1435070"/>
    <lineage>
        <taxon>Eukaryota</taxon>
        <taxon>Fungi</taxon>
        <taxon>Dikarya</taxon>
        <taxon>Ascomycota</taxon>
        <taxon>Pezizomycotina</taxon>
        <taxon>Sordariomycetes</taxon>
        <taxon>Hypocreomycetidae</taxon>
        <taxon>Hypocreales</taxon>
        <taxon>Nectriaceae</taxon>
        <taxon>Fusarium</taxon>
        <taxon>Fusarium solani species complex</taxon>
    </lineage>
</organism>
<dbReference type="PANTHER" id="PTHR42104">
    <property type="entry name" value="EXTRACELLULAR GUANYL-SPECIFIC RIBONUCLEASE RNTA (AFU_ORTHOLOGUE AFUA_4G03230)"/>
    <property type="match status" value="1"/>
</dbReference>
<dbReference type="GO" id="GO:0016787">
    <property type="term" value="F:hydrolase activity"/>
    <property type="evidence" value="ECO:0007669"/>
    <property type="project" value="UniProtKB-KW"/>
</dbReference>
<proteinExistence type="inferred from homology"/>
<comment type="similarity">
    <text evidence="1">Belongs to the ribonuclease N1/T1 family.</text>
</comment>
<evidence type="ECO:0000313" key="11">
    <source>
        <dbReference type="Proteomes" id="UP001140502"/>
    </source>
</evidence>
<dbReference type="GO" id="GO:0003723">
    <property type="term" value="F:RNA binding"/>
    <property type="evidence" value="ECO:0007669"/>
    <property type="project" value="InterPro"/>
</dbReference>
<feature type="signal peptide" evidence="9">
    <location>
        <begin position="1"/>
        <end position="19"/>
    </location>
</feature>
<sequence>MKFFNILLNLSLAAGLTNALPAEKDGTSLLHSAKRALGDGQRGGPQEIAAAAQAASRWIRPNGGYAAGRPQQGATAYPHLFRNEENLRWDPSVTNALRPNQDLYEFPIMTSGRTYTGGSPGPNRIIVAINRSNPNDNLIYVAGVTHNGLLDNRFRLANERC</sequence>
<evidence type="ECO:0000256" key="3">
    <source>
        <dbReference type="ARBA" id="ARBA00022722"/>
    </source>
</evidence>
<dbReference type="GO" id="GO:0046589">
    <property type="term" value="F:ribonuclease T1 activity"/>
    <property type="evidence" value="ECO:0007669"/>
    <property type="project" value="UniProtKB-EC"/>
</dbReference>
<comment type="caution">
    <text evidence="10">The sequence shown here is derived from an EMBL/GenBank/DDBJ whole genome shotgun (WGS) entry which is preliminary data.</text>
</comment>
<evidence type="ECO:0000256" key="9">
    <source>
        <dbReference type="SAM" id="SignalP"/>
    </source>
</evidence>
<keyword evidence="5" id="KW-0378">Hydrolase</keyword>
<gene>
    <name evidence="10" type="ORF">N0V84_006001</name>
</gene>
<dbReference type="SUPFAM" id="SSF53933">
    <property type="entry name" value="Microbial ribonucleases"/>
    <property type="match status" value="1"/>
</dbReference>
<dbReference type="AlphaFoldDB" id="A0A9W8WCL1"/>
<protein>
    <recommendedName>
        <fullName evidence="2">ribonuclease T1</fullName>
        <ecNumber evidence="2">4.6.1.24</ecNumber>
    </recommendedName>
</protein>
<evidence type="ECO:0000256" key="5">
    <source>
        <dbReference type="ARBA" id="ARBA00022801"/>
    </source>
</evidence>
<evidence type="ECO:0000256" key="2">
    <source>
        <dbReference type="ARBA" id="ARBA00012549"/>
    </source>
</evidence>
<keyword evidence="6" id="KW-1015">Disulfide bond</keyword>
<reference evidence="10" key="1">
    <citation type="submission" date="2022-10" db="EMBL/GenBank/DDBJ databases">
        <title>Tapping the CABI collections for fungal endophytes: first genome assemblies for Collariella, Neodidymelliopsis, Ascochyta clinopodiicola, Didymella pomorum, Didymosphaeria variabile, Neocosmospora piperis and Neocucurbitaria cava.</title>
        <authorList>
            <person name="Hill R."/>
        </authorList>
    </citation>
    <scope>NUCLEOTIDE SEQUENCE</scope>
    <source>
        <strain evidence="10">IMI 366586</strain>
    </source>
</reference>
<comment type="catalytic activity">
    <reaction evidence="8">
        <text>[RNA] containing guanosine + H2O = an [RNA fragment]-3'-guanosine-3'-phosphate + a 5'-hydroxy-ribonucleotide-3'-[RNA fragment].</text>
        <dbReference type="EC" id="4.6.1.24"/>
    </reaction>
</comment>
<dbReference type="PANTHER" id="PTHR42104:SF1">
    <property type="entry name" value="EXTRACELLULAR GUANYL-SPECIFIC RIBONUCLEASE RNTA (AFU_ORTHOLOGUE AFUA_4G03230)"/>
    <property type="match status" value="1"/>
</dbReference>
<dbReference type="Proteomes" id="UP001140502">
    <property type="component" value="Unassembled WGS sequence"/>
</dbReference>
<name>A0A9W8WCL1_9HYPO</name>
<keyword evidence="11" id="KW-1185">Reference proteome</keyword>
<accession>A0A9W8WCL1</accession>
<dbReference type="InterPro" id="IPR000026">
    <property type="entry name" value="N1-like"/>
</dbReference>
<evidence type="ECO:0000256" key="6">
    <source>
        <dbReference type="ARBA" id="ARBA00023157"/>
    </source>
</evidence>
<dbReference type="OrthoDB" id="5425539at2759"/>
<feature type="chain" id="PRO_5040843838" description="ribonuclease T1" evidence="9">
    <location>
        <begin position="20"/>
        <end position="161"/>
    </location>
</feature>
<keyword evidence="7" id="KW-0456">Lyase</keyword>
<evidence type="ECO:0000313" key="10">
    <source>
        <dbReference type="EMBL" id="KAJ4320114.1"/>
    </source>
</evidence>
<evidence type="ECO:0000256" key="7">
    <source>
        <dbReference type="ARBA" id="ARBA00023239"/>
    </source>
</evidence>
<keyword evidence="9" id="KW-0732">Signal</keyword>